<feature type="region of interest" description="Disordered" evidence="1">
    <location>
        <begin position="1"/>
        <end position="31"/>
    </location>
</feature>
<evidence type="ECO:0000313" key="2">
    <source>
        <dbReference type="EMBL" id="KAJ1163458.1"/>
    </source>
</evidence>
<accession>A0AAV7SHA4</accession>
<evidence type="ECO:0000256" key="1">
    <source>
        <dbReference type="SAM" id="MobiDB-lite"/>
    </source>
</evidence>
<dbReference type="AlphaFoldDB" id="A0AAV7SHA4"/>
<dbReference type="Proteomes" id="UP001066276">
    <property type="component" value="Chromosome 4_2"/>
</dbReference>
<gene>
    <name evidence="2" type="ORF">NDU88_003916</name>
</gene>
<name>A0AAV7SHA4_PLEWA</name>
<sequence>MEGDMRGKEEDKEKLEGEEKREKEGEGMDACAEVEIESIARERAIGGGEVEEDRDEGGLEGRDWALIQRTGSRWSLIPVLVIIICRVLRANNDLLGQRDRISALVCEAGVVGLGKPFYVCWSPWSNRRLFGSRAGLFGKGRGCVLLGVFVGFDYAAASMR</sequence>
<feature type="compositionally biased region" description="Basic and acidic residues" evidence="1">
    <location>
        <begin position="1"/>
        <end position="26"/>
    </location>
</feature>
<comment type="caution">
    <text evidence="2">The sequence shown here is derived from an EMBL/GenBank/DDBJ whole genome shotgun (WGS) entry which is preliminary data.</text>
</comment>
<dbReference type="EMBL" id="JANPWB010000008">
    <property type="protein sequence ID" value="KAJ1163458.1"/>
    <property type="molecule type" value="Genomic_DNA"/>
</dbReference>
<evidence type="ECO:0000313" key="3">
    <source>
        <dbReference type="Proteomes" id="UP001066276"/>
    </source>
</evidence>
<organism evidence="2 3">
    <name type="scientific">Pleurodeles waltl</name>
    <name type="common">Iberian ribbed newt</name>
    <dbReference type="NCBI Taxonomy" id="8319"/>
    <lineage>
        <taxon>Eukaryota</taxon>
        <taxon>Metazoa</taxon>
        <taxon>Chordata</taxon>
        <taxon>Craniata</taxon>
        <taxon>Vertebrata</taxon>
        <taxon>Euteleostomi</taxon>
        <taxon>Amphibia</taxon>
        <taxon>Batrachia</taxon>
        <taxon>Caudata</taxon>
        <taxon>Salamandroidea</taxon>
        <taxon>Salamandridae</taxon>
        <taxon>Pleurodelinae</taxon>
        <taxon>Pleurodeles</taxon>
    </lineage>
</organism>
<protein>
    <submittedName>
        <fullName evidence="2">Uncharacterized protein</fullName>
    </submittedName>
</protein>
<keyword evidence="3" id="KW-1185">Reference proteome</keyword>
<proteinExistence type="predicted"/>
<reference evidence="2" key="1">
    <citation type="journal article" date="2022" name="bioRxiv">
        <title>Sequencing and chromosome-scale assembly of the giantPleurodeles waltlgenome.</title>
        <authorList>
            <person name="Brown T."/>
            <person name="Elewa A."/>
            <person name="Iarovenko S."/>
            <person name="Subramanian E."/>
            <person name="Araus A.J."/>
            <person name="Petzold A."/>
            <person name="Susuki M."/>
            <person name="Suzuki K.-i.T."/>
            <person name="Hayashi T."/>
            <person name="Toyoda A."/>
            <person name="Oliveira C."/>
            <person name="Osipova E."/>
            <person name="Leigh N.D."/>
            <person name="Simon A."/>
            <person name="Yun M.H."/>
        </authorList>
    </citation>
    <scope>NUCLEOTIDE SEQUENCE</scope>
    <source>
        <strain evidence="2">20211129_DDA</strain>
        <tissue evidence="2">Liver</tissue>
    </source>
</reference>